<dbReference type="SUPFAM" id="SSF51905">
    <property type="entry name" value="FAD/NAD(P)-binding domain"/>
    <property type="match status" value="1"/>
</dbReference>
<dbReference type="AlphaFoldDB" id="A0AAV9XI46"/>
<dbReference type="InterPro" id="IPR036188">
    <property type="entry name" value="FAD/NAD-bd_sf"/>
</dbReference>
<evidence type="ECO:0000256" key="6">
    <source>
        <dbReference type="SAM" id="SignalP"/>
    </source>
</evidence>
<reference evidence="8 9" key="1">
    <citation type="submission" date="2019-10" db="EMBL/GenBank/DDBJ databases">
        <authorList>
            <person name="Palmer J.M."/>
        </authorList>
    </citation>
    <scope>NUCLEOTIDE SEQUENCE [LARGE SCALE GENOMIC DNA]</scope>
    <source>
        <strain evidence="8 9">TWF694</strain>
    </source>
</reference>
<dbReference type="PRINTS" id="PR00420">
    <property type="entry name" value="RNGMNOXGNASE"/>
</dbReference>
<dbReference type="EMBL" id="JAVHJO010000003">
    <property type="protein sequence ID" value="KAK6541455.1"/>
    <property type="molecule type" value="Genomic_DNA"/>
</dbReference>
<dbReference type="GO" id="GO:0071949">
    <property type="term" value="F:FAD binding"/>
    <property type="evidence" value="ECO:0007669"/>
    <property type="project" value="InterPro"/>
</dbReference>
<evidence type="ECO:0000313" key="8">
    <source>
        <dbReference type="EMBL" id="KAK6541455.1"/>
    </source>
</evidence>
<gene>
    <name evidence="8" type="ORF">TWF694_007265</name>
</gene>
<keyword evidence="6" id="KW-0732">Signal</keyword>
<dbReference type="Proteomes" id="UP001365542">
    <property type="component" value="Unassembled WGS sequence"/>
</dbReference>
<evidence type="ECO:0000256" key="3">
    <source>
        <dbReference type="ARBA" id="ARBA00022827"/>
    </source>
</evidence>
<comment type="cofactor">
    <cofactor evidence="1">
        <name>FAD</name>
        <dbReference type="ChEBI" id="CHEBI:57692"/>
    </cofactor>
</comment>
<sequence>MTSNTNNGVLIIGAGVAGLALAQGLKNSTPPIPFRIFERDQNLTYRAQGYRLRIAEGSVPLRRLLPASLFASFEAACPEPDQGMKRLSAETNEVQTSGGGRPPGKTYEGKLYSADRTVLRSVLMSGLEEYISYGKVFSHYEVDDEGVVTAYFTDGSSEKGTILVGADGIRSLVRKSFLPELVPLDSEGRAIFGKTLLETPGVLEEASKVVLDGGIVVADAAGDDVTRLFSETIRFNRGLEAAKDFVLPPDYIYWVLCFRADNKILGDKIQDLTAGLNSEQSVQLSKDISATWHESLRTIFEKQTVEATSTLGFYICEGANFKSSWESSRSETRAQAKQPVTLLGDSAHPMPPVGAVGANTALCEAEDLYDALVAMYHSSADKIEQLGGYEKKIVDRAALAIERSSMGAAGFWGMRPIHQLKPALMWR</sequence>
<organism evidence="8 9">
    <name type="scientific">Orbilia ellipsospora</name>
    <dbReference type="NCBI Taxonomy" id="2528407"/>
    <lineage>
        <taxon>Eukaryota</taxon>
        <taxon>Fungi</taxon>
        <taxon>Dikarya</taxon>
        <taxon>Ascomycota</taxon>
        <taxon>Pezizomycotina</taxon>
        <taxon>Orbiliomycetes</taxon>
        <taxon>Orbiliales</taxon>
        <taxon>Orbiliaceae</taxon>
        <taxon>Orbilia</taxon>
    </lineage>
</organism>
<evidence type="ECO:0000256" key="1">
    <source>
        <dbReference type="ARBA" id="ARBA00001974"/>
    </source>
</evidence>
<evidence type="ECO:0000313" key="9">
    <source>
        <dbReference type="Proteomes" id="UP001365542"/>
    </source>
</evidence>
<feature type="chain" id="PRO_5043418206" description="FAD-binding domain-containing protein" evidence="6">
    <location>
        <begin position="23"/>
        <end position="427"/>
    </location>
</feature>
<keyword evidence="4" id="KW-0560">Oxidoreductase</keyword>
<feature type="signal peptide" evidence="6">
    <location>
        <begin position="1"/>
        <end position="22"/>
    </location>
</feature>
<proteinExistence type="predicted"/>
<evidence type="ECO:0000256" key="2">
    <source>
        <dbReference type="ARBA" id="ARBA00022630"/>
    </source>
</evidence>
<comment type="caution">
    <text evidence="8">The sequence shown here is derived from an EMBL/GenBank/DDBJ whole genome shotgun (WGS) entry which is preliminary data.</text>
</comment>
<keyword evidence="5" id="KW-0503">Monooxygenase</keyword>
<dbReference type="PANTHER" id="PTHR47178">
    <property type="entry name" value="MONOOXYGENASE, FAD-BINDING"/>
    <property type="match status" value="1"/>
</dbReference>
<accession>A0AAV9XI46</accession>
<evidence type="ECO:0000259" key="7">
    <source>
        <dbReference type="Pfam" id="PF01494"/>
    </source>
</evidence>
<dbReference type="InterPro" id="IPR002938">
    <property type="entry name" value="FAD-bd"/>
</dbReference>
<keyword evidence="3" id="KW-0274">FAD</keyword>
<keyword evidence="9" id="KW-1185">Reference proteome</keyword>
<name>A0AAV9XI46_9PEZI</name>
<dbReference type="Gene3D" id="3.50.50.60">
    <property type="entry name" value="FAD/NAD(P)-binding domain"/>
    <property type="match status" value="1"/>
</dbReference>
<dbReference type="Pfam" id="PF01494">
    <property type="entry name" value="FAD_binding_3"/>
    <property type="match status" value="1"/>
</dbReference>
<protein>
    <recommendedName>
        <fullName evidence="7">FAD-binding domain-containing protein</fullName>
    </recommendedName>
</protein>
<feature type="domain" description="FAD-binding" evidence="7">
    <location>
        <begin position="322"/>
        <end position="403"/>
    </location>
</feature>
<evidence type="ECO:0000256" key="4">
    <source>
        <dbReference type="ARBA" id="ARBA00023002"/>
    </source>
</evidence>
<dbReference type="GO" id="GO:0004497">
    <property type="term" value="F:monooxygenase activity"/>
    <property type="evidence" value="ECO:0007669"/>
    <property type="project" value="UniProtKB-KW"/>
</dbReference>
<dbReference type="PANTHER" id="PTHR47178:SF5">
    <property type="entry name" value="FAD-BINDING DOMAIN-CONTAINING PROTEIN"/>
    <property type="match status" value="1"/>
</dbReference>
<evidence type="ECO:0000256" key="5">
    <source>
        <dbReference type="ARBA" id="ARBA00023033"/>
    </source>
</evidence>
<keyword evidence="2" id="KW-0285">Flavoprotein</keyword>